<dbReference type="EMBL" id="JAHHHN010000075">
    <property type="protein sequence ID" value="MBW4566322.1"/>
    <property type="molecule type" value="Genomic_DNA"/>
</dbReference>
<organism evidence="2 3">
    <name type="scientific">Mojavia pulchra JT2-VF2</name>
    <dbReference type="NCBI Taxonomy" id="287848"/>
    <lineage>
        <taxon>Bacteria</taxon>
        <taxon>Bacillati</taxon>
        <taxon>Cyanobacteriota</taxon>
        <taxon>Cyanophyceae</taxon>
        <taxon>Nostocales</taxon>
        <taxon>Nostocaceae</taxon>
    </lineage>
</organism>
<evidence type="ECO:0000256" key="1">
    <source>
        <dbReference type="SAM" id="MobiDB-lite"/>
    </source>
</evidence>
<feature type="compositionally biased region" description="Basic and acidic residues" evidence="1">
    <location>
        <begin position="21"/>
        <end position="31"/>
    </location>
</feature>
<reference evidence="2" key="2">
    <citation type="journal article" date="2022" name="Microbiol. Resour. Announc.">
        <title>Metagenome Sequencing to Explore Phylogenomics of Terrestrial Cyanobacteria.</title>
        <authorList>
            <person name="Ward R.D."/>
            <person name="Stajich J.E."/>
            <person name="Johansen J.R."/>
            <person name="Huntemann M."/>
            <person name="Clum A."/>
            <person name="Foster B."/>
            <person name="Foster B."/>
            <person name="Roux S."/>
            <person name="Palaniappan K."/>
            <person name="Varghese N."/>
            <person name="Mukherjee S."/>
            <person name="Reddy T.B.K."/>
            <person name="Daum C."/>
            <person name="Copeland A."/>
            <person name="Chen I.A."/>
            <person name="Ivanova N.N."/>
            <person name="Kyrpides N.C."/>
            <person name="Shapiro N."/>
            <person name="Eloe-Fadrosh E.A."/>
            <person name="Pietrasiak N."/>
        </authorList>
    </citation>
    <scope>NUCLEOTIDE SEQUENCE</scope>
    <source>
        <strain evidence="2">JT2-VF2</strain>
    </source>
</reference>
<name>A0A951Q7Z4_9NOST</name>
<accession>A0A951Q7Z4</accession>
<feature type="region of interest" description="Disordered" evidence="1">
    <location>
        <begin position="1"/>
        <end position="45"/>
    </location>
</feature>
<dbReference type="Proteomes" id="UP000715781">
    <property type="component" value="Unassembled WGS sequence"/>
</dbReference>
<evidence type="ECO:0000313" key="3">
    <source>
        <dbReference type="Proteomes" id="UP000715781"/>
    </source>
</evidence>
<dbReference type="AlphaFoldDB" id="A0A951Q7Z4"/>
<evidence type="ECO:0000313" key="2">
    <source>
        <dbReference type="EMBL" id="MBW4566322.1"/>
    </source>
</evidence>
<reference evidence="2" key="1">
    <citation type="submission" date="2021-05" db="EMBL/GenBank/DDBJ databases">
        <authorList>
            <person name="Pietrasiak N."/>
            <person name="Ward R."/>
            <person name="Stajich J.E."/>
            <person name="Kurbessoian T."/>
        </authorList>
    </citation>
    <scope>NUCLEOTIDE SEQUENCE</scope>
    <source>
        <strain evidence="2">JT2-VF2</strain>
    </source>
</reference>
<comment type="caution">
    <text evidence="2">The sequence shown here is derived from an EMBL/GenBank/DDBJ whole genome shotgun (WGS) entry which is preliminary data.</text>
</comment>
<feature type="compositionally biased region" description="Polar residues" evidence="1">
    <location>
        <begin position="1"/>
        <end position="20"/>
    </location>
</feature>
<protein>
    <submittedName>
        <fullName evidence="2">Uncharacterized protein</fullName>
    </submittedName>
</protein>
<gene>
    <name evidence="2" type="ORF">KME32_35775</name>
</gene>
<sequence>MNSNSSKDATSASVNGTLRLSRSDRGDDSHAHGYTPLPDCGTGKG</sequence>
<proteinExistence type="predicted"/>